<organism evidence="1 2">
    <name type="scientific">Actomonas aquatica</name>
    <dbReference type="NCBI Taxonomy" id="2866162"/>
    <lineage>
        <taxon>Bacteria</taxon>
        <taxon>Pseudomonadati</taxon>
        <taxon>Verrucomicrobiota</taxon>
        <taxon>Opitutia</taxon>
        <taxon>Opitutales</taxon>
        <taxon>Opitutaceae</taxon>
        <taxon>Actomonas</taxon>
    </lineage>
</organism>
<dbReference type="InterPro" id="IPR018644">
    <property type="entry name" value="DUF2071"/>
</dbReference>
<dbReference type="Pfam" id="PF09844">
    <property type="entry name" value="DUF2071"/>
    <property type="match status" value="1"/>
</dbReference>
<reference evidence="1 2" key="2">
    <citation type="submission" date="2023-12" db="EMBL/GenBank/DDBJ databases">
        <title>Description of an unclassified Opitutus bacterium of Verrucomicrobiota.</title>
        <authorList>
            <person name="Zhang D.-F."/>
        </authorList>
    </citation>
    <scope>NUCLEOTIDE SEQUENCE [LARGE SCALE GENOMIC DNA]</scope>
    <source>
        <strain evidence="1 2">WL0086</strain>
    </source>
</reference>
<accession>A0ABZ1C4M4</accession>
<sequence>MLPVLQHADHRPWPLPEVPWAWSQTWSDLAFAHYRVPRDELRPLIPEGLRLQEFDGSPWVAVVPFQLGNVRRRGLPWLPVMPSFPELNLRTYVETDGKPGVWFFSLDAQSWPIVLGGRLRFHLPYHHARIDFFETSQGFAFHSTRLGGRVRFSGIFRATGDSFIADPGSFEHWATERYCLYTRNGRGEIVRAEVHHPPWPLQEATIEIQHNDLFTAAGLTPPKEPPRCHFSTGVDVIAYPPTLLGALARAKDDLTAGELAPDPAR</sequence>
<evidence type="ECO:0000313" key="2">
    <source>
        <dbReference type="Proteomes" id="UP000738431"/>
    </source>
</evidence>
<protein>
    <submittedName>
        <fullName evidence="1">DUF2071 domain-containing protein</fullName>
    </submittedName>
</protein>
<gene>
    <name evidence="1" type="ORF">K1X11_017795</name>
</gene>
<name>A0ABZ1C4M4_9BACT</name>
<dbReference type="EMBL" id="CP139781">
    <property type="protein sequence ID" value="WRQ86669.1"/>
    <property type="molecule type" value="Genomic_DNA"/>
</dbReference>
<dbReference type="Gene3D" id="2.40.400.10">
    <property type="entry name" value="Acetoacetate decarboxylase-like"/>
    <property type="match status" value="1"/>
</dbReference>
<dbReference type="PANTHER" id="PTHR39186:SF1">
    <property type="entry name" value="DUF2071 DOMAIN-CONTAINING PROTEIN"/>
    <property type="match status" value="1"/>
</dbReference>
<dbReference type="RefSeq" id="WP_221030506.1">
    <property type="nucleotide sequence ID" value="NZ_CP139781.1"/>
</dbReference>
<keyword evidence="2" id="KW-1185">Reference proteome</keyword>
<proteinExistence type="predicted"/>
<dbReference type="SUPFAM" id="SSF160104">
    <property type="entry name" value="Acetoacetate decarboxylase-like"/>
    <property type="match status" value="1"/>
</dbReference>
<dbReference type="Proteomes" id="UP000738431">
    <property type="component" value="Chromosome"/>
</dbReference>
<dbReference type="InterPro" id="IPR023375">
    <property type="entry name" value="ADC_dom_sf"/>
</dbReference>
<reference evidence="1 2" key="1">
    <citation type="submission" date="2021-08" db="EMBL/GenBank/DDBJ databases">
        <authorList>
            <person name="Zhang D."/>
            <person name="Zhang A."/>
            <person name="Wang L."/>
        </authorList>
    </citation>
    <scope>NUCLEOTIDE SEQUENCE [LARGE SCALE GENOMIC DNA]</scope>
    <source>
        <strain evidence="1 2">WL0086</strain>
    </source>
</reference>
<evidence type="ECO:0000313" key="1">
    <source>
        <dbReference type="EMBL" id="WRQ86669.1"/>
    </source>
</evidence>
<dbReference type="PANTHER" id="PTHR39186">
    <property type="entry name" value="DUF2071 FAMILY PROTEIN"/>
    <property type="match status" value="1"/>
</dbReference>